<reference evidence="1" key="1">
    <citation type="submission" date="2021-01" db="EMBL/GenBank/DDBJ databases">
        <title>Modified the classification status of verrucomicrobia.</title>
        <authorList>
            <person name="Feng X."/>
        </authorList>
    </citation>
    <scope>NUCLEOTIDE SEQUENCE</scope>
    <source>
        <strain evidence="1">JCM 18052</strain>
    </source>
</reference>
<dbReference type="Proteomes" id="UP000600139">
    <property type="component" value="Unassembled WGS sequence"/>
</dbReference>
<dbReference type="EMBL" id="JAENIK010000004">
    <property type="protein sequence ID" value="MBK1815048.1"/>
    <property type="molecule type" value="Genomic_DNA"/>
</dbReference>
<proteinExistence type="predicted"/>
<evidence type="ECO:0000313" key="2">
    <source>
        <dbReference type="Proteomes" id="UP000600139"/>
    </source>
</evidence>
<dbReference type="InterPro" id="IPR010869">
    <property type="entry name" value="DUF1501"/>
</dbReference>
<organism evidence="1 2">
    <name type="scientific">Luteolibacter yonseiensis</name>
    <dbReference type="NCBI Taxonomy" id="1144680"/>
    <lineage>
        <taxon>Bacteria</taxon>
        <taxon>Pseudomonadati</taxon>
        <taxon>Verrucomicrobiota</taxon>
        <taxon>Verrucomicrobiia</taxon>
        <taxon>Verrucomicrobiales</taxon>
        <taxon>Verrucomicrobiaceae</taxon>
        <taxon>Luteolibacter</taxon>
    </lineage>
</organism>
<dbReference type="PANTHER" id="PTHR43737:SF1">
    <property type="entry name" value="DUF1501 DOMAIN-CONTAINING PROTEIN"/>
    <property type="match status" value="1"/>
</dbReference>
<gene>
    <name evidence="1" type="ORF">JIN84_05440</name>
</gene>
<protein>
    <submittedName>
        <fullName evidence="1">DUF1501 domain-containing protein</fullName>
    </submittedName>
</protein>
<dbReference type="PANTHER" id="PTHR43737">
    <property type="entry name" value="BLL7424 PROTEIN"/>
    <property type="match status" value="1"/>
</dbReference>
<evidence type="ECO:0000313" key="1">
    <source>
        <dbReference type="EMBL" id="MBK1815048.1"/>
    </source>
</evidence>
<dbReference type="Pfam" id="PF07394">
    <property type="entry name" value="DUF1501"/>
    <property type="match status" value="1"/>
</dbReference>
<comment type="caution">
    <text evidence="1">The sequence shown here is derived from an EMBL/GenBank/DDBJ whole genome shotgun (WGS) entry which is preliminary data.</text>
</comment>
<keyword evidence="2" id="KW-1185">Reference proteome</keyword>
<accession>A0A934V9E3</accession>
<name>A0A934V9E3_9BACT</name>
<dbReference type="RefSeq" id="WP_200349994.1">
    <property type="nucleotide sequence ID" value="NZ_BAABHZ010000010.1"/>
</dbReference>
<sequence>MKTRRDFLRTTVLGASAAWTVPMFVERTFGQLHEGARDIAIQPVTGKDDTILVVLQLAGGNDGLNTLVPYADDAYHKARPRIAKKEKDIIRLNDHVGLNSSMPFLGSMFKEGNLGIVQGVGYPNPNRSHFVSTSIWETADTSNRSATGWLGRYFDNACPGADPTVGISFNKTQPEAFGAAKNPGVCLNSPELYRWIHGGGEKAQAEEFFAELNQPDDHADDDMPADGGSIAMPAGGKTGGIAGEGNLAFLERVALDARVSSKTILELAAKHKTNVRYDGTPLARNLNLVSRMIAGGMPTRVYYVSHGGFDTHNQQANSHDRLLGQLDSALKSFFADLKQQGNDKRVVLMTFSEFGRRVAENASAGTDHGKASCLFLAGAAVKGGLHGVHPSLTDLSEGDIRHTVDFRSVYGGVLGDWLKAPKMKPILGAEYPKMGLIG</sequence>
<dbReference type="AlphaFoldDB" id="A0A934V9E3"/>